<keyword evidence="7" id="KW-0811">Translocation</keyword>
<evidence type="ECO:0000256" key="4">
    <source>
        <dbReference type="ARBA" id="ARBA00022692"/>
    </source>
</evidence>
<keyword evidence="6" id="KW-1133">Transmembrane helix</keyword>
<evidence type="ECO:0000313" key="9">
    <source>
        <dbReference type="EMBL" id="GAG29317.1"/>
    </source>
</evidence>
<dbReference type="PANTHER" id="PTHR33909">
    <property type="entry name" value="SEC TRANSLOCON ACCESSORY COMPLEX SUBUNIT YAJC"/>
    <property type="match status" value="1"/>
</dbReference>
<reference evidence="9" key="1">
    <citation type="journal article" date="2014" name="Front. Microbiol.">
        <title>High frequency of phylogenetically diverse reductive dehalogenase-homologous genes in deep subseafloor sedimentary metagenomes.</title>
        <authorList>
            <person name="Kawai M."/>
            <person name="Futagami T."/>
            <person name="Toyoda A."/>
            <person name="Takaki Y."/>
            <person name="Nishi S."/>
            <person name="Hori S."/>
            <person name="Arai W."/>
            <person name="Tsubouchi T."/>
            <person name="Morono Y."/>
            <person name="Uchiyama I."/>
            <person name="Ito T."/>
            <person name="Fujiyama A."/>
            <person name="Inagaki F."/>
            <person name="Takami H."/>
        </authorList>
    </citation>
    <scope>NUCLEOTIDE SEQUENCE</scope>
    <source>
        <strain evidence="9">Expedition CK06-06</strain>
    </source>
</reference>
<evidence type="ECO:0000256" key="2">
    <source>
        <dbReference type="ARBA" id="ARBA00022448"/>
    </source>
</evidence>
<dbReference type="NCBIfam" id="TIGR00739">
    <property type="entry name" value="yajC"/>
    <property type="match status" value="1"/>
</dbReference>
<dbReference type="GO" id="GO:0015031">
    <property type="term" value="P:protein transport"/>
    <property type="evidence" value="ECO:0007669"/>
    <property type="project" value="UniProtKB-KW"/>
</dbReference>
<evidence type="ECO:0000256" key="7">
    <source>
        <dbReference type="ARBA" id="ARBA00023010"/>
    </source>
</evidence>
<name>X0X1K5_9ZZZZ</name>
<dbReference type="PANTHER" id="PTHR33909:SF1">
    <property type="entry name" value="SEC TRANSLOCON ACCESSORY COMPLEX SUBUNIT YAJC"/>
    <property type="match status" value="1"/>
</dbReference>
<keyword evidence="4" id="KW-0812">Transmembrane</keyword>
<protein>
    <recommendedName>
        <fullName evidence="10">Preprotein translocase subunit YajC</fullName>
    </recommendedName>
</protein>
<comment type="caution">
    <text evidence="9">The sequence shown here is derived from an EMBL/GenBank/DDBJ whole genome shotgun (WGS) entry which is preliminary data.</text>
</comment>
<organism evidence="9">
    <name type="scientific">marine sediment metagenome</name>
    <dbReference type="NCBI Taxonomy" id="412755"/>
    <lineage>
        <taxon>unclassified sequences</taxon>
        <taxon>metagenomes</taxon>
        <taxon>ecological metagenomes</taxon>
    </lineage>
</organism>
<accession>X0X1K5</accession>
<dbReference type="SMART" id="SM01323">
    <property type="entry name" value="YajC"/>
    <property type="match status" value="1"/>
</dbReference>
<evidence type="ECO:0000256" key="6">
    <source>
        <dbReference type="ARBA" id="ARBA00022989"/>
    </source>
</evidence>
<dbReference type="EMBL" id="BARS01046405">
    <property type="protein sequence ID" value="GAG29317.1"/>
    <property type="molecule type" value="Genomic_DNA"/>
</dbReference>
<gene>
    <name evidence="9" type="ORF">S01H1_69858</name>
</gene>
<keyword evidence="3" id="KW-1003">Cell membrane</keyword>
<keyword evidence="8" id="KW-0472">Membrane</keyword>
<keyword evidence="2" id="KW-0813">Transport</keyword>
<dbReference type="AlphaFoldDB" id="X0X1K5"/>
<dbReference type="InterPro" id="IPR003849">
    <property type="entry name" value="Preprotein_translocase_YajC"/>
</dbReference>
<evidence type="ECO:0000256" key="3">
    <source>
        <dbReference type="ARBA" id="ARBA00022475"/>
    </source>
</evidence>
<sequence length="72" mass="8277">LLMFWLIVIRPLHRQQHRHQKLMAHISKGDRIVTAGGIYGTIVEIRDEEIDVVVAEGCVITFDRRAVRKTLG</sequence>
<evidence type="ECO:0008006" key="10">
    <source>
        <dbReference type="Google" id="ProtNLM"/>
    </source>
</evidence>
<keyword evidence="5" id="KW-0653">Protein transport</keyword>
<evidence type="ECO:0000256" key="1">
    <source>
        <dbReference type="ARBA" id="ARBA00004162"/>
    </source>
</evidence>
<comment type="subcellular location">
    <subcellularLocation>
        <location evidence="1">Cell membrane</location>
        <topology evidence="1">Single-pass membrane protein</topology>
    </subcellularLocation>
</comment>
<evidence type="ECO:0000256" key="8">
    <source>
        <dbReference type="ARBA" id="ARBA00023136"/>
    </source>
</evidence>
<evidence type="ECO:0000256" key="5">
    <source>
        <dbReference type="ARBA" id="ARBA00022927"/>
    </source>
</evidence>
<dbReference type="Pfam" id="PF02699">
    <property type="entry name" value="YajC"/>
    <property type="match status" value="1"/>
</dbReference>
<dbReference type="GO" id="GO:0005886">
    <property type="term" value="C:plasma membrane"/>
    <property type="evidence" value="ECO:0007669"/>
    <property type="project" value="UniProtKB-SubCell"/>
</dbReference>
<proteinExistence type="predicted"/>
<feature type="non-terminal residue" evidence="9">
    <location>
        <position position="1"/>
    </location>
</feature>